<accession>A0A8H4A0Z7</accession>
<comment type="caution">
    <text evidence="1">The sequence shown here is derived from an EMBL/GenBank/DDBJ whole genome shotgun (WGS) entry which is preliminary data.</text>
</comment>
<dbReference type="OrthoDB" id="2437217at2759"/>
<protein>
    <submittedName>
        <fullName evidence="1">Uncharacterized protein</fullName>
    </submittedName>
</protein>
<reference evidence="1 2" key="1">
    <citation type="journal article" date="2019" name="Environ. Microbiol.">
        <title>At the nexus of three kingdoms: the genome of the mycorrhizal fungus Gigaspora margarita provides insights into plant, endobacterial and fungal interactions.</title>
        <authorList>
            <person name="Venice F."/>
            <person name="Ghignone S."/>
            <person name="Salvioli di Fossalunga A."/>
            <person name="Amselem J."/>
            <person name="Novero M."/>
            <person name="Xianan X."/>
            <person name="Sedzielewska Toro K."/>
            <person name="Morin E."/>
            <person name="Lipzen A."/>
            <person name="Grigoriev I.V."/>
            <person name="Henrissat B."/>
            <person name="Martin F.M."/>
            <person name="Bonfante P."/>
        </authorList>
    </citation>
    <scope>NUCLEOTIDE SEQUENCE [LARGE SCALE GENOMIC DNA]</scope>
    <source>
        <strain evidence="1 2">BEG34</strain>
    </source>
</reference>
<evidence type="ECO:0000313" key="1">
    <source>
        <dbReference type="EMBL" id="KAF0377770.1"/>
    </source>
</evidence>
<organism evidence="1 2">
    <name type="scientific">Gigaspora margarita</name>
    <dbReference type="NCBI Taxonomy" id="4874"/>
    <lineage>
        <taxon>Eukaryota</taxon>
        <taxon>Fungi</taxon>
        <taxon>Fungi incertae sedis</taxon>
        <taxon>Mucoromycota</taxon>
        <taxon>Glomeromycotina</taxon>
        <taxon>Glomeromycetes</taxon>
        <taxon>Diversisporales</taxon>
        <taxon>Gigasporaceae</taxon>
        <taxon>Gigaspora</taxon>
    </lineage>
</organism>
<keyword evidence="2" id="KW-1185">Reference proteome</keyword>
<sequence length="77" mass="9388">MSSSIQKQKKTVKFTYWKRPYQNWSVEGWDQFYFDQPSSRNTFQSSRNSLNDELTALIDDYGPNSNEYKRLYLFQER</sequence>
<dbReference type="EMBL" id="WTPW01002548">
    <property type="protein sequence ID" value="KAF0377770.1"/>
    <property type="molecule type" value="Genomic_DNA"/>
</dbReference>
<dbReference type="Proteomes" id="UP000439903">
    <property type="component" value="Unassembled WGS sequence"/>
</dbReference>
<name>A0A8H4A0Z7_GIGMA</name>
<proteinExistence type="predicted"/>
<evidence type="ECO:0000313" key="2">
    <source>
        <dbReference type="Proteomes" id="UP000439903"/>
    </source>
</evidence>
<gene>
    <name evidence="1" type="ORF">F8M41_012556</name>
</gene>
<dbReference type="AlphaFoldDB" id="A0A8H4A0Z7"/>